<accession>A0A226F377</accession>
<dbReference type="InterPro" id="IPR036568">
    <property type="entry name" value="GGCT-like_sf"/>
</dbReference>
<reference evidence="5 6" key="1">
    <citation type="submission" date="2015-12" db="EMBL/GenBank/DDBJ databases">
        <title>The genome of Folsomia candida.</title>
        <authorList>
            <person name="Faddeeva A."/>
            <person name="Derks M.F."/>
            <person name="Anvar Y."/>
            <person name="Smit S."/>
            <person name="Van Straalen N."/>
            <person name="Roelofs D."/>
        </authorList>
    </citation>
    <scope>NUCLEOTIDE SEQUENCE [LARGE SCALE GENOMIC DNA]</scope>
    <source>
        <strain evidence="5 6">VU population</strain>
        <tissue evidence="5">Whole body</tissue>
    </source>
</reference>
<keyword evidence="5" id="KW-0808">Transferase</keyword>
<gene>
    <name evidence="5" type="ORF">Fcan01_01152</name>
</gene>
<name>A0A226F377_FOLCA</name>
<dbReference type="CDD" id="cd06661">
    <property type="entry name" value="GGCT_like"/>
    <property type="match status" value="1"/>
</dbReference>
<sequence>MYVFVYGTLKRGCPNHYVIENKDNGAAEYVSDGKTKDLFPLIVTTKYEVPFLLDKRGHGKNVSGEIYKIDDKMLQFLDKFEHNPDVYIREEAEIEIIPPTNGHPKTVTAWIFVFHSFRDDLLDEEYFENYICNNYDVLRSISGKVSPEERKQLLDTLRKEIGS</sequence>
<dbReference type="GO" id="GO:0061929">
    <property type="term" value="F:gamma-glutamylaminecyclotransferase activity"/>
    <property type="evidence" value="ECO:0007669"/>
    <property type="project" value="InterPro"/>
</dbReference>
<keyword evidence="6" id="KW-1185">Reference proteome</keyword>
<comment type="caution">
    <text evidence="5">The sequence shown here is derived from an EMBL/GenBank/DDBJ whole genome shotgun (WGS) entry which is preliminary data.</text>
</comment>
<dbReference type="EMBL" id="LNIX01000001">
    <property type="protein sequence ID" value="OXA64239.1"/>
    <property type="molecule type" value="Genomic_DNA"/>
</dbReference>
<dbReference type="GO" id="GO:0005829">
    <property type="term" value="C:cytosol"/>
    <property type="evidence" value="ECO:0007669"/>
    <property type="project" value="TreeGrafter"/>
</dbReference>
<comment type="similarity">
    <text evidence="1 3">Belongs to the gamma-glutamylcyclotransferase family.</text>
</comment>
<feature type="domain" description="Gamma-glutamylcyclotransferase AIG2-like" evidence="4">
    <location>
        <begin position="3"/>
        <end position="119"/>
    </location>
</feature>
<organism evidence="5 6">
    <name type="scientific">Folsomia candida</name>
    <name type="common">Springtail</name>
    <dbReference type="NCBI Taxonomy" id="158441"/>
    <lineage>
        <taxon>Eukaryota</taxon>
        <taxon>Metazoa</taxon>
        <taxon>Ecdysozoa</taxon>
        <taxon>Arthropoda</taxon>
        <taxon>Hexapoda</taxon>
        <taxon>Collembola</taxon>
        <taxon>Entomobryomorpha</taxon>
        <taxon>Isotomoidea</taxon>
        <taxon>Isotomidae</taxon>
        <taxon>Proisotominae</taxon>
        <taxon>Folsomia</taxon>
    </lineage>
</organism>
<protein>
    <recommendedName>
        <fullName evidence="3">Gamma-glutamylcyclotransferase family protein</fullName>
    </recommendedName>
</protein>
<dbReference type="InterPro" id="IPR009288">
    <property type="entry name" value="AIG2-like_dom"/>
</dbReference>
<dbReference type="PANTHER" id="PTHR12510:SF4">
    <property type="entry name" value="GAMMA-GLUTAMYLAMINECYCLOTRANSFERASE"/>
    <property type="match status" value="1"/>
</dbReference>
<evidence type="ECO:0000256" key="3">
    <source>
        <dbReference type="RuleBase" id="RU367036"/>
    </source>
</evidence>
<evidence type="ECO:0000256" key="2">
    <source>
        <dbReference type="PIRSR" id="PIRSR639126-1"/>
    </source>
</evidence>
<dbReference type="OMA" id="GRITEMF"/>
<dbReference type="Pfam" id="PF06094">
    <property type="entry name" value="GGACT"/>
    <property type="match status" value="1"/>
</dbReference>
<dbReference type="InterPro" id="IPR039126">
    <property type="entry name" value="GGACT"/>
</dbReference>
<dbReference type="Proteomes" id="UP000198287">
    <property type="component" value="Unassembled WGS sequence"/>
</dbReference>
<evidence type="ECO:0000256" key="1">
    <source>
        <dbReference type="ARBA" id="ARBA00008861"/>
    </source>
</evidence>
<evidence type="ECO:0000313" key="5">
    <source>
        <dbReference type="EMBL" id="OXA64239.1"/>
    </source>
</evidence>
<dbReference type="Gene3D" id="3.10.490.10">
    <property type="entry name" value="Gamma-glutamyl cyclotransferase-like"/>
    <property type="match status" value="1"/>
</dbReference>
<evidence type="ECO:0000313" key="6">
    <source>
        <dbReference type="Proteomes" id="UP000198287"/>
    </source>
</evidence>
<dbReference type="GO" id="GO:0016740">
    <property type="term" value="F:transferase activity"/>
    <property type="evidence" value="ECO:0007669"/>
    <property type="project" value="UniProtKB-KW"/>
</dbReference>
<evidence type="ECO:0000259" key="4">
    <source>
        <dbReference type="Pfam" id="PF06094"/>
    </source>
</evidence>
<feature type="active site" description="Proton acceptor" evidence="2">
    <location>
        <position position="81"/>
    </location>
</feature>
<dbReference type="AlphaFoldDB" id="A0A226F377"/>
<dbReference type="OrthoDB" id="113620at2759"/>
<dbReference type="InterPro" id="IPR013024">
    <property type="entry name" value="GGCT-like"/>
</dbReference>
<dbReference type="PANTHER" id="PTHR12510">
    <property type="entry name" value="TROPONIN C-AKIN-1 PROTEIN"/>
    <property type="match status" value="1"/>
</dbReference>
<dbReference type="SUPFAM" id="SSF110857">
    <property type="entry name" value="Gamma-glutamyl cyclotransferase-like"/>
    <property type="match status" value="1"/>
</dbReference>
<proteinExistence type="inferred from homology"/>